<evidence type="ECO:0000313" key="2">
    <source>
        <dbReference type="EMBL" id="GFO42861.1"/>
    </source>
</evidence>
<dbReference type="EMBL" id="BLXT01007821">
    <property type="protein sequence ID" value="GFO42861.1"/>
    <property type="molecule type" value="Genomic_DNA"/>
</dbReference>
<accession>A0AAV4DFA5</accession>
<feature type="compositionally biased region" description="Polar residues" evidence="1">
    <location>
        <begin position="24"/>
        <end position="37"/>
    </location>
</feature>
<feature type="compositionally biased region" description="Basic and acidic residues" evidence="1">
    <location>
        <begin position="39"/>
        <end position="54"/>
    </location>
</feature>
<protein>
    <submittedName>
        <fullName evidence="2">Uncharacterized protein</fullName>
    </submittedName>
</protein>
<comment type="caution">
    <text evidence="2">The sequence shown here is derived from an EMBL/GenBank/DDBJ whole genome shotgun (WGS) entry which is preliminary data.</text>
</comment>
<feature type="region of interest" description="Disordered" evidence="1">
    <location>
        <begin position="105"/>
        <end position="128"/>
    </location>
</feature>
<evidence type="ECO:0000256" key="1">
    <source>
        <dbReference type="SAM" id="MobiDB-lite"/>
    </source>
</evidence>
<dbReference type="AlphaFoldDB" id="A0AAV4DFA5"/>
<gene>
    <name evidence="2" type="ORF">PoB_006936600</name>
</gene>
<reference evidence="2 3" key="1">
    <citation type="journal article" date="2021" name="Elife">
        <title>Chloroplast acquisition without the gene transfer in kleptoplastic sea slugs, Plakobranchus ocellatus.</title>
        <authorList>
            <person name="Maeda T."/>
            <person name="Takahashi S."/>
            <person name="Yoshida T."/>
            <person name="Shimamura S."/>
            <person name="Takaki Y."/>
            <person name="Nagai Y."/>
            <person name="Toyoda A."/>
            <person name="Suzuki Y."/>
            <person name="Arimoto A."/>
            <person name="Ishii H."/>
            <person name="Satoh N."/>
            <person name="Nishiyama T."/>
            <person name="Hasebe M."/>
            <person name="Maruyama T."/>
            <person name="Minagawa J."/>
            <person name="Obokata J."/>
            <person name="Shigenobu S."/>
        </authorList>
    </citation>
    <scope>NUCLEOTIDE SEQUENCE [LARGE SCALE GENOMIC DNA]</scope>
</reference>
<feature type="region of interest" description="Disordered" evidence="1">
    <location>
        <begin position="13"/>
        <end position="65"/>
    </location>
</feature>
<dbReference type="Proteomes" id="UP000735302">
    <property type="component" value="Unassembled WGS sequence"/>
</dbReference>
<keyword evidence="3" id="KW-1185">Reference proteome</keyword>
<name>A0AAV4DFA5_9GAST</name>
<organism evidence="2 3">
    <name type="scientific">Plakobranchus ocellatus</name>
    <dbReference type="NCBI Taxonomy" id="259542"/>
    <lineage>
        <taxon>Eukaryota</taxon>
        <taxon>Metazoa</taxon>
        <taxon>Spiralia</taxon>
        <taxon>Lophotrochozoa</taxon>
        <taxon>Mollusca</taxon>
        <taxon>Gastropoda</taxon>
        <taxon>Heterobranchia</taxon>
        <taxon>Euthyneura</taxon>
        <taxon>Panpulmonata</taxon>
        <taxon>Sacoglossa</taxon>
        <taxon>Placobranchoidea</taxon>
        <taxon>Plakobranchidae</taxon>
        <taxon>Plakobranchus</taxon>
    </lineage>
</organism>
<proteinExistence type="predicted"/>
<evidence type="ECO:0000313" key="3">
    <source>
        <dbReference type="Proteomes" id="UP000735302"/>
    </source>
</evidence>
<sequence length="128" mass="13856">MRVKTCIKDSVRPQACPELEHTTQRGLQMSGAQSQYQGLRKDRSGLHSKGDKKAGRSPSNISFEASRIQPSLLSSTWGGTKIIKIRPTTVNFIWQVPAFLRSSPFSSTASQGVPTLLPGGNSGSRTPT</sequence>